<dbReference type="PATRIC" id="fig|480.237.peg.1813"/>
<sequence length="38" mass="4239">MYAVITGHARHEFFTLNGANNGGCHWSLPLLNLPFIII</sequence>
<dbReference type="Proteomes" id="UP000078228">
    <property type="component" value="Unassembled WGS sequence"/>
</dbReference>
<reference evidence="1 2" key="1">
    <citation type="journal article" date="2016" name="Genome Biol. Evol.">
        <title>Comparative Genomic Analyses of the Moraxella catarrhalis Serosensitive and Seroresistant Lineages Demonstrate Their Independent Evolution.</title>
        <authorList>
            <person name="Earl J.P."/>
            <person name="de Vries S.P."/>
            <person name="Ahmed A."/>
            <person name="Powell E."/>
            <person name="Schultz M.P."/>
            <person name="Hermans P.W."/>
            <person name="Hill D.J."/>
            <person name="Zhou Z."/>
            <person name="Constantinidou C.I."/>
            <person name="Hu F.Z."/>
            <person name="Bootsma H.J."/>
            <person name="Ehrlich G.D."/>
        </authorList>
    </citation>
    <scope>NUCLEOTIDE SEQUENCE [LARGE SCALE GENOMIC DNA]</scope>
    <source>
        <strain evidence="1 2">Z7542</strain>
    </source>
</reference>
<gene>
    <name evidence="1" type="ORF">AO384_1340</name>
</gene>
<name>A0A198UHF3_MORCA</name>
<evidence type="ECO:0000313" key="2">
    <source>
        <dbReference type="Proteomes" id="UP000078228"/>
    </source>
</evidence>
<organism evidence="1 2">
    <name type="scientific">Moraxella catarrhalis</name>
    <name type="common">Branhamella catarrhalis</name>
    <dbReference type="NCBI Taxonomy" id="480"/>
    <lineage>
        <taxon>Bacteria</taxon>
        <taxon>Pseudomonadati</taxon>
        <taxon>Pseudomonadota</taxon>
        <taxon>Gammaproteobacteria</taxon>
        <taxon>Moraxellales</taxon>
        <taxon>Moraxellaceae</taxon>
        <taxon>Moraxella</taxon>
    </lineage>
</organism>
<evidence type="ECO:0000313" key="1">
    <source>
        <dbReference type="EMBL" id="OAU95734.1"/>
    </source>
</evidence>
<keyword evidence="2" id="KW-1185">Reference proteome</keyword>
<dbReference type="EMBL" id="LXHC01000022">
    <property type="protein sequence ID" value="OAU95734.1"/>
    <property type="molecule type" value="Genomic_DNA"/>
</dbReference>
<comment type="caution">
    <text evidence="1">The sequence shown here is derived from an EMBL/GenBank/DDBJ whole genome shotgun (WGS) entry which is preliminary data.</text>
</comment>
<proteinExistence type="predicted"/>
<protein>
    <submittedName>
        <fullName evidence="1">Uncharacterized protein</fullName>
    </submittedName>
</protein>
<dbReference type="AlphaFoldDB" id="A0A198UHF3"/>
<accession>A0A198UHF3</accession>